<gene>
    <name evidence="1" type="ORF">MGSAQ_001674</name>
</gene>
<protein>
    <submittedName>
        <fullName evidence="1">Uncharacterized protein</fullName>
    </submittedName>
</protein>
<accession>A0A1B6NTL4</accession>
<dbReference type="EMBL" id="AYSL01000912">
    <property type="protein sequence ID" value="KTF06830.1"/>
    <property type="molecule type" value="Genomic_DNA"/>
</dbReference>
<comment type="caution">
    <text evidence="1">The sequence shown here is derived from an EMBL/GenBank/DDBJ whole genome shotgun (WGS) entry which is preliminary data.</text>
</comment>
<organism evidence="1">
    <name type="scientific">marine sediment metagenome</name>
    <dbReference type="NCBI Taxonomy" id="412755"/>
    <lineage>
        <taxon>unclassified sequences</taxon>
        <taxon>metagenomes</taxon>
        <taxon>ecological metagenomes</taxon>
    </lineage>
</organism>
<dbReference type="AlphaFoldDB" id="A0A1B6NTL4"/>
<evidence type="ECO:0000313" key="1">
    <source>
        <dbReference type="EMBL" id="KTF06830.1"/>
    </source>
</evidence>
<sequence length="43" mass="5092">MLMATYAPIHLLKICITKVSFTYRLHQRLMLTTHFKIRLTISS</sequence>
<proteinExistence type="predicted"/>
<reference evidence="1" key="1">
    <citation type="submission" date="2013-11" db="EMBL/GenBank/DDBJ databases">
        <title>Microbial diversity, functional groups and degradation webs in Northern and Southern Mediterranean and Red Sea marine crude oil polluted sites.</title>
        <authorList>
            <person name="Daffonchio D."/>
            <person name="Mapelli F."/>
            <person name="Ferrer M."/>
            <person name="Richter M."/>
            <person name="Cherif A."/>
            <person name="Malkawi H.I."/>
            <person name="Yakimov M.M."/>
            <person name="Abdel-Fattah Y.R."/>
            <person name="Blaghen M."/>
            <person name="Golyshin P.N."/>
            <person name="Kalogerakis N."/>
            <person name="Boon N."/>
            <person name="Magagnini M."/>
            <person name="Fava F."/>
        </authorList>
    </citation>
    <scope>NUCLEOTIDE SEQUENCE</scope>
</reference>
<name>A0A1B6NTL4_9ZZZZ</name>